<dbReference type="EMBL" id="ODYU01004500">
    <property type="protein sequence ID" value="SOQ44444.1"/>
    <property type="molecule type" value="Genomic_DNA"/>
</dbReference>
<accession>A0A2H1VW59</accession>
<protein>
    <submittedName>
        <fullName evidence="2">SFRICE_033254</fullName>
    </submittedName>
</protein>
<keyword evidence="1" id="KW-1133">Transmembrane helix</keyword>
<feature type="transmembrane region" description="Helical" evidence="1">
    <location>
        <begin position="12"/>
        <end position="30"/>
    </location>
</feature>
<organism evidence="2">
    <name type="scientific">Spodoptera frugiperda</name>
    <name type="common">Fall armyworm</name>
    <dbReference type="NCBI Taxonomy" id="7108"/>
    <lineage>
        <taxon>Eukaryota</taxon>
        <taxon>Metazoa</taxon>
        <taxon>Ecdysozoa</taxon>
        <taxon>Arthropoda</taxon>
        <taxon>Hexapoda</taxon>
        <taxon>Insecta</taxon>
        <taxon>Pterygota</taxon>
        <taxon>Neoptera</taxon>
        <taxon>Endopterygota</taxon>
        <taxon>Lepidoptera</taxon>
        <taxon>Glossata</taxon>
        <taxon>Ditrysia</taxon>
        <taxon>Noctuoidea</taxon>
        <taxon>Noctuidae</taxon>
        <taxon>Amphipyrinae</taxon>
        <taxon>Spodoptera</taxon>
    </lineage>
</organism>
<evidence type="ECO:0000256" key="1">
    <source>
        <dbReference type="SAM" id="Phobius"/>
    </source>
</evidence>
<reference evidence="2" key="1">
    <citation type="submission" date="2016-07" db="EMBL/GenBank/DDBJ databases">
        <authorList>
            <person name="Bretaudeau A."/>
        </authorList>
    </citation>
    <scope>NUCLEOTIDE SEQUENCE</scope>
    <source>
        <strain evidence="2">Rice</strain>
        <tissue evidence="2">Whole body</tissue>
    </source>
</reference>
<evidence type="ECO:0000313" key="2">
    <source>
        <dbReference type="EMBL" id="SOQ44444.1"/>
    </source>
</evidence>
<gene>
    <name evidence="2" type="ORF">SFRICE_033254</name>
</gene>
<sequence>MPCQLGTSLRNDVFYINVSVPITMPAYFTLRPERFINKKYNGGGGASTCSAGPEYGGGGSYREGPPPYSVSPTCCLTRTRCTVLLLVVDTECPHLIATVVVLTQRHSARNKNL</sequence>
<name>A0A2H1VW59_SPOFR</name>
<keyword evidence="1" id="KW-0472">Membrane</keyword>
<dbReference type="AlphaFoldDB" id="A0A2H1VW59"/>
<proteinExistence type="predicted"/>
<keyword evidence="1" id="KW-0812">Transmembrane</keyword>